<dbReference type="EMBL" id="RXIC02000024">
    <property type="protein sequence ID" value="KAB1211371.1"/>
    <property type="molecule type" value="Genomic_DNA"/>
</dbReference>
<dbReference type="SUPFAM" id="SSF53807">
    <property type="entry name" value="Helical backbone' metal receptor"/>
    <property type="match status" value="1"/>
</dbReference>
<comment type="caution">
    <text evidence="2">The sequence shown here is derived from an EMBL/GenBank/DDBJ whole genome shotgun (WGS) entry which is preliminary data.</text>
</comment>
<protein>
    <submittedName>
        <fullName evidence="2">Uncharacterized protein</fullName>
    </submittedName>
</protein>
<accession>A0A6A1VF87</accession>
<evidence type="ECO:0000256" key="1">
    <source>
        <dbReference type="SAM" id="Phobius"/>
    </source>
</evidence>
<dbReference type="PANTHER" id="PTHR38360:SF1">
    <property type="entry name" value="F12P19.7"/>
    <property type="match status" value="1"/>
</dbReference>
<name>A0A6A1VF87_9ROSI</name>
<keyword evidence="1" id="KW-0812">Transmembrane</keyword>
<dbReference type="OrthoDB" id="409848at2759"/>
<keyword evidence="3" id="KW-1185">Reference proteome</keyword>
<evidence type="ECO:0000313" key="2">
    <source>
        <dbReference type="EMBL" id="KAB1211371.1"/>
    </source>
</evidence>
<dbReference type="Proteomes" id="UP000516437">
    <property type="component" value="Chromosome 6"/>
</dbReference>
<dbReference type="PANTHER" id="PTHR38360">
    <property type="entry name" value="OS03G0120000 PROTEIN"/>
    <property type="match status" value="1"/>
</dbReference>
<dbReference type="AlphaFoldDB" id="A0A6A1VF87"/>
<keyword evidence="1" id="KW-1133">Transmembrane helix</keyword>
<feature type="transmembrane region" description="Helical" evidence="1">
    <location>
        <begin position="12"/>
        <end position="30"/>
    </location>
</feature>
<proteinExistence type="predicted"/>
<organism evidence="2 3">
    <name type="scientific">Morella rubra</name>
    <name type="common">Chinese bayberry</name>
    <dbReference type="NCBI Taxonomy" id="262757"/>
    <lineage>
        <taxon>Eukaryota</taxon>
        <taxon>Viridiplantae</taxon>
        <taxon>Streptophyta</taxon>
        <taxon>Embryophyta</taxon>
        <taxon>Tracheophyta</taxon>
        <taxon>Spermatophyta</taxon>
        <taxon>Magnoliopsida</taxon>
        <taxon>eudicotyledons</taxon>
        <taxon>Gunneridae</taxon>
        <taxon>Pentapetalae</taxon>
        <taxon>rosids</taxon>
        <taxon>fabids</taxon>
        <taxon>Fagales</taxon>
        <taxon>Myricaceae</taxon>
        <taxon>Morella</taxon>
    </lineage>
</organism>
<sequence>MASSSSSLSRRIWVRVVFFVEVWLIFFNVGCLDGVNGANTVSVGTISKVEDAVNFHIYYGQTFKVIKNALDGKSYLLVQLLGLLGSLKGITSDSVASQCVLKLYESGEIKMLNKSEPKQLSQFGAHFVTHFDQPQACNFASFVPFGEDTPLQRAEWIKFVGAFANLETTANQAYSAVKENYLCLAKVAASKKSFKPTVSWIGYYEGVWSFTKETYKLKYTEDAGGENVDKSINKMTYNVSNPEDLDELHAILCVSATLKPIQSLSVRTVDVLIDETFTTDPGSYTLSSFLQNIVIEDHSCFAFLSNQSIWRYDKRLYNSTLDWFNGAVSQPQLVLADLMEALFPTGNYTTTYFRNLAKEEGVISIGPNMCDWDTSTAVQPAIVACG</sequence>
<evidence type="ECO:0000313" key="3">
    <source>
        <dbReference type="Proteomes" id="UP000516437"/>
    </source>
</evidence>
<gene>
    <name evidence="2" type="ORF">CJ030_MR6G021439</name>
</gene>
<keyword evidence="1" id="KW-0472">Membrane</keyword>
<reference evidence="2 3" key="1">
    <citation type="journal article" date="2019" name="Plant Biotechnol. J.">
        <title>The red bayberry genome and genetic basis of sex determination.</title>
        <authorList>
            <person name="Jia H.M."/>
            <person name="Jia H.J."/>
            <person name="Cai Q.L."/>
            <person name="Wang Y."/>
            <person name="Zhao H.B."/>
            <person name="Yang W.F."/>
            <person name="Wang G.Y."/>
            <person name="Li Y.H."/>
            <person name="Zhan D.L."/>
            <person name="Shen Y.T."/>
            <person name="Niu Q.F."/>
            <person name="Chang L."/>
            <person name="Qiu J."/>
            <person name="Zhao L."/>
            <person name="Xie H.B."/>
            <person name="Fu W.Y."/>
            <person name="Jin J."/>
            <person name="Li X.W."/>
            <person name="Jiao Y."/>
            <person name="Zhou C.C."/>
            <person name="Tu T."/>
            <person name="Chai C.Y."/>
            <person name="Gao J.L."/>
            <person name="Fan L.J."/>
            <person name="van de Weg E."/>
            <person name="Wang J.Y."/>
            <person name="Gao Z.S."/>
        </authorList>
    </citation>
    <scope>NUCLEOTIDE SEQUENCE [LARGE SCALE GENOMIC DNA]</scope>
    <source>
        <tissue evidence="2">Leaves</tissue>
    </source>
</reference>